<dbReference type="EMBL" id="AHKF01000015">
    <property type="protein sequence ID" value="EIA09479.1"/>
    <property type="molecule type" value="Genomic_DNA"/>
</dbReference>
<dbReference type="Pfam" id="PF01636">
    <property type="entry name" value="APH"/>
    <property type="match status" value="1"/>
</dbReference>
<feature type="domain" description="Aminoglycoside phosphotransferase" evidence="2">
    <location>
        <begin position="40"/>
        <end position="268"/>
    </location>
</feature>
<evidence type="ECO:0000313" key="4">
    <source>
        <dbReference type="Proteomes" id="UP000005566"/>
    </source>
</evidence>
<sequence>MTHFPVTNSTLSATALGQLVIEKYGLSQNCSCRLFRTGMNHTYFITDNDTKYVLRVYCYNWRSKSEIEEEIKLLQLLKENQLSISYPIADKKDIFIQDINAPEGLRYAVRFSFAEGGKMRFMDAETCYSLGVLMANIHTVTTNKSINRITYNSGTLIKLPYEHARNHFPESNAEMQFINKQSEKISRTFDTIDFMKVQKGIIHLDIWYDNMSVTDKNEISIFDFDFCGNGILISDVAYFCKQLFHIESDKAEYELKKDQFLKGYQSIRTLSEQEINLIPEAAAAIWIFYLGIQSQRFDWSNIFLTENYLKMYIGRMQSWIEYNEPKEVAT</sequence>
<dbReference type="InterPro" id="IPR050249">
    <property type="entry name" value="Pseudomonas-type_ThrB"/>
</dbReference>
<dbReference type="STRING" id="1086011.HJ01_01385"/>
<gene>
    <name evidence="3" type="ORF">HJ01_01385</name>
</gene>
<dbReference type="Proteomes" id="UP000005566">
    <property type="component" value="Unassembled WGS sequence"/>
</dbReference>
<dbReference type="eggNOG" id="COG2334">
    <property type="taxonomic scope" value="Bacteria"/>
</dbReference>
<dbReference type="PANTHER" id="PTHR21064">
    <property type="entry name" value="AMINOGLYCOSIDE PHOSPHOTRANSFERASE DOMAIN-CONTAINING PROTEIN-RELATED"/>
    <property type="match status" value="1"/>
</dbReference>
<keyword evidence="3" id="KW-0418">Kinase</keyword>
<dbReference type="OrthoDB" id="241498at2"/>
<dbReference type="GO" id="GO:0004413">
    <property type="term" value="F:homoserine kinase activity"/>
    <property type="evidence" value="ECO:0007669"/>
    <property type="project" value="UniProtKB-EC"/>
</dbReference>
<reference evidence="3 4" key="1">
    <citation type="journal article" date="2014" name="Acta Crystallogr. D">
        <title>Structure-based characterization and antifreeze properties of a hyperactive ice-binding protein from the Antarctic bacterium Flavobacterium frigoris PS1.</title>
        <authorList>
            <person name="Do H."/>
            <person name="Kim S.J."/>
            <person name="Kim H.J."/>
            <person name="Lee J.H."/>
        </authorList>
    </citation>
    <scope>NUCLEOTIDE SEQUENCE [LARGE SCALE GENOMIC DNA]</scope>
    <source>
        <strain evidence="3 4">PS1</strain>
    </source>
</reference>
<dbReference type="InterPro" id="IPR011009">
    <property type="entry name" value="Kinase-like_dom_sf"/>
</dbReference>
<accession>H7FQC5</accession>
<comment type="caution">
    <text evidence="3">The sequence shown here is derived from an EMBL/GenBank/DDBJ whole genome shotgun (WGS) entry which is preliminary data.</text>
</comment>
<comment type="similarity">
    <text evidence="1">Belongs to the pseudomonas-type ThrB family.</text>
</comment>
<keyword evidence="3" id="KW-0808">Transferase</keyword>
<evidence type="ECO:0000313" key="3">
    <source>
        <dbReference type="EMBL" id="EIA09479.1"/>
    </source>
</evidence>
<dbReference type="PANTHER" id="PTHR21064:SF6">
    <property type="entry name" value="AMINOGLYCOSIDE PHOSPHOTRANSFERASE DOMAIN-CONTAINING PROTEIN"/>
    <property type="match status" value="1"/>
</dbReference>
<proteinExistence type="inferred from homology"/>
<organism evidence="3 4">
    <name type="scientific">Flavobacterium frigoris (strain PS1)</name>
    <dbReference type="NCBI Taxonomy" id="1086011"/>
    <lineage>
        <taxon>Bacteria</taxon>
        <taxon>Pseudomonadati</taxon>
        <taxon>Bacteroidota</taxon>
        <taxon>Flavobacteriia</taxon>
        <taxon>Flavobacteriales</taxon>
        <taxon>Flavobacteriaceae</taxon>
        <taxon>Flavobacterium</taxon>
    </lineage>
</organism>
<name>H7FQC5_FLAFP</name>
<dbReference type="PATRIC" id="fig|1086011.3.peg.1358"/>
<dbReference type="RefSeq" id="WP_007137562.1">
    <property type="nucleotide sequence ID" value="NZ_AHKF01000015.1"/>
</dbReference>
<evidence type="ECO:0000259" key="2">
    <source>
        <dbReference type="Pfam" id="PF01636"/>
    </source>
</evidence>
<dbReference type="Gene3D" id="3.30.200.20">
    <property type="entry name" value="Phosphorylase Kinase, domain 1"/>
    <property type="match status" value="1"/>
</dbReference>
<dbReference type="AlphaFoldDB" id="H7FQC5"/>
<dbReference type="EC" id="2.7.1.39" evidence="3"/>
<evidence type="ECO:0000256" key="1">
    <source>
        <dbReference type="ARBA" id="ARBA00038240"/>
    </source>
</evidence>
<dbReference type="InterPro" id="IPR002575">
    <property type="entry name" value="Aminoglycoside_PTrfase"/>
</dbReference>
<protein>
    <submittedName>
        <fullName evidence="3">Homoserine kinase</fullName>
        <ecNumber evidence="3">2.7.1.39</ecNumber>
    </submittedName>
</protein>
<keyword evidence="4" id="KW-1185">Reference proteome</keyword>
<dbReference type="Gene3D" id="3.90.1200.10">
    <property type="match status" value="1"/>
</dbReference>
<dbReference type="SUPFAM" id="SSF56112">
    <property type="entry name" value="Protein kinase-like (PK-like)"/>
    <property type="match status" value="1"/>
</dbReference>